<gene>
    <name evidence="8" type="ORF">LCGC14_1962100</name>
</gene>
<feature type="domain" description="UspA" evidence="7">
    <location>
        <begin position="507"/>
        <end position="636"/>
    </location>
</feature>
<name>A0A0F9IBE1_9ZZZZ</name>
<evidence type="ECO:0000256" key="3">
    <source>
        <dbReference type="ARBA" id="ARBA00022989"/>
    </source>
</evidence>
<evidence type="ECO:0000256" key="2">
    <source>
        <dbReference type="ARBA" id="ARBA00022692"/>
    </source>
</evidence>
<evidence type="ECO:0000259" key="7">
    <source>
        <dbReference type="Pfam" id="PF00582"/>
    </source>
</evidence>
<comment type="caution">
    <text evidence="8">The sequence shown here is derived from an EMBL/GenBank/DDBJ whole genome shotgun (WGS) entry which is preliminary data.</text>
</comment>
<dbReference type="GO" id="GO:0055085">
    <property type="term" value="P:transmembrane transport"/>
    <property type="evidence" value="ECO:0007669"/>
    <property type="project" value="InterPro"/>
</dbReference>
<reference evidence="8" key="1">
    <citation type="journal article" date="2015" name="Nature">
        <title>Complex archaea that bridge the gap between prokaryotes and eukaryotes.</title>
        <authorList>
            <person name="Spang A."/>
            <person name="Saw J.H."/>
            <person name="Jorgensen S.L."/>
            <person name="Zaremba-Niedzwiedzka K."/>
            <person name="Martijn J."/>
            <person name="Lind A.E."/>
            <person name="van Eijk R."/>
            <person name="Schleper C."/>
            <person name="Guy L."/>
            <person name="Ettema T.J."/>
        </authorList>
    </citation>
    <scope>NUCLEOTIDE SEQUENCE</scope>
</reference>
<keyword evidence="3 5" id="KW-1133">Transmembrane helix</keyword>
<feature type="domain" description="Amino acid permease/ SLC12A" evidence="6">
    <location>
        <begin position="27"/>
        <end position="481"/>
    </location>
</feature>
<dbReference type="Pfam" id="PF00582">
    <property type="entry name" value="Usp"/>
    <property type="match status" value="1"/>
</dbReference>
<dbReference type="CDD" id="cd00293">
    <property type="entry name" value="USP-like"/>
    <property type="match status" value="1"/>
</dbReference>
<evidence type="ECO:0000256" key="1">
    <source>
        <dbReference type="ARBA" id="ARBA00004141"/>
    </source>
</evidence>
<feature type="transmembrane region" description="Helical" evidence="5">
    <location>
        <begin position="159"/>
        <end position="177"/>
    </location>
</feature>
<feature type="transmembrane region" description="Helical" evidence="5">
    <location>
        <begin position="326"/>
        <end position="352"/>
    </location>
</feature>
<feature type="transmembrane region" description="Helical" evidence="5">
    <location>
        <begin position="25"/>
        <end position="45"/>
    </location>
</feature>
<evidence type="ECO:0000313" key="8">
    <source>
        <dbReference type="EMBL" id="KKL84702.1"/>
    </source>
</evidence>
<evidence type="ECO:0000256" key="5">
    <source>
        <dbReference type="SAM" id="Phobius"/>
    </source>
</evidence>
<evidence type="ECO:0000256" key="4">
    <source>
        <dbReference type="ARBA" id="ARBA00023136"/>
    </source>
</evidence>
<feature type="non-terminal residue" evidence="8">
    <location>
        <position position="728"/>
    </location>
</feature>
<feature type="transmembrane region" description="Helical" evidence="5">
    <location>
        <begin position="189"/>
        <end position="210"/>
    </location>
</feature>
<dbReference type="SUPFAM" id="SSF52402">
    <property type="entry name" value="Adenine nucleotide alpha hydrolases-like"/>
    <property type="match status" value="1"/>
</dbReference>
<dbReference type="InterPro" id="IPR006016">
    <property type="entry name" value="UspA"/>
</dbReference>
<dbReference type="PANTHER" id="PTHR42770:SF11">
    <property type="entry name" value="INNER MEMBRANE TRANSPORT PROTEIN YBAT"/>
    <property type="match status" value="1"/>
</dbReference>
<dbReference type="Gene3D" id="3.40.50.12370">
    <property type="match status" value="1"/>
</dbReference>
<dbReference type="AlphaFoldDB" id="A0A0F9IBE1"/>
<feature type="transmembrane region" description="Helical" evidence="5">
    <location>
        <begin position="460"/>
        <end position="479"/>
    </location>
</feature>
<dbReference type="Gene3D" id="1.20.1740.10">
    <property type="entry name" value="Amino acid/polyamine transporter I"/>
    <property type="match status" value="1"/>
</dbReference>
<feature type="transmembrane region" description="Helical" evidence="5">
    <location>
        <begin position="373"/>
        <end position="392"/>
    </location>
</feature>
<feature type="transmembrane region" description="Helical" evidence="5">
    <location>
        <begin position="57"/>
        <end position="76"/>
    </location>
</feature>
<comment type="subcellular location">
    <subcellularLocation>
        <location evidence="1">Membrane</location>
        <topology evidence="1">Multi-pass membrane protein</topology>
    </subcellularLocation>
</comment>
<feature type="transmembrane region" description="Helical" evidence="5">
    <location>
        <begin position="429"/>
        <end position="454"/>
    </location>
</feature>
<organism evidence="8">
    <name type="scientific">marine sediment metagenome</name>
    <dbReference type="NCBI Taxonomy" id="412755"/>
    <lineage>
        <taxon>unclassified sequences</taxon>
        <taxon>metagenomes</taxon>
        <taxon>ecological metagenomes</taxon>
    </lineage>
</organism>
<dbReference type="Pfam" id="PF00324">
    <property type="entry name" value="AA_permease"/>
    <property type="match status" value="1"/>
</dbReference>
<feature type="transmembrane region" description="Helical" evidence="5">
    <location>
        <begin position="398"/>
        <end position="417"/>
    </location>
</feature>
<proteinExistence type="predicted"/>
<sequence>MTNNNVPPTTNENAPTPELSRDLSLFHITMMGLGMMIGAGVFLGMGISIGKAGPGGVVLTFALNGLLAMFTAMSFAELSSAIPRAGGAYNFARIGFGRGPSFLAGWMEWFASSVAGAMYALTFALYTIRFFSQMGLLDWFYALFNTTVGTDHANTIEWNIVKIVAVVTALIFLYINYRGASETGKIGAIITMGQTIFVVAIGIVGVVTVVKDPSRLANFTPFMPKGWSSLLITMGFTYVAFEGYEVIAQAGDEAINPRKNLPLAMLFSVIIVTFIYVLVAFATVISVKAGTEGVTAPPWQWIGSFGEKGFGEAVARLIPYHNIGNFILTLAVIFSSTSALNATIYSATRASYALGRDKMLPSLFAYIDKVRNTPIGALFCTGIIIIVVATMLPTKDVASSASIMFLFLFFMVNLCVIKIRRSMADELTYGFMMPLFPLFPILAIICQVVLAIWLVHMSKIAWIIAPAWIAAGLLIYLCYSRTRAVTTEHDILVLEEHKNHDLDRYSVMVAIANPANAAELVAGTYRLCGAKKAQVELIHMVPVPDQISLTDAEEYILPGKEALLEAMLSLSMHFPISTTLRYCRNIARGIVSAIREKKTNMLVMGWHGKPHTHLFTLGATIDPIIEQAPCNVVVMKDCGGNKTFNSVLVPVAGGPNSAMALETASIMAEDQATVTALSVDTGRGPFDIEAYLDTQADALEMGRNRFKAKTIESKSPVSAILKEAKDDD</sequence>
<protein>
    <submittedName>
        <fullName evidence="8">Uncharacterized protein</fullName>
    </submittedName>
</protein>
<dbReference type="EMBL" id="LAZR01021629">
    <property type="protein sequence ID" value="KKL84702.1"/>
    <property type="molecule type" value="Genomic_DNA"/>
</dbReference>
<dbReference type="PANTHER" id="PTHR42770">
    <property type="entry name" value="AMINO ACID TRANSPORTER-RELATED"/>
    <property type="match status" value="1"/>
</dbReference>
<keyword evidence="4 5" id="KW-0472">Membrane</keyword>
<dbReference type="GO" id="GO:0016020">
    <property type="term" value="C:membrane"/>
    <property type="evidence" value="ECO:0007669"/>
    <property type="project" value="UniProtKB-SubCell"/>
</dbReference>
<keyword evidence="2 5" id="KW-0812">Transmembrane</keyword>
<feature type="transmembrane region" description="Helical" evidence="5">
    <location>
        <begin position="261"/>
        <end position="285"/>
    </location>
</feature>
<dbReference type="InterPro" id="IPR004841">
    <property type="entry name" value="AA-permease/SLC12A_dom"/>
</dbReference>
<accession>A0A0F9IBE1</accession>
<evidence type="ECO:0000259" key="6">
    <source>
        <dbReference type="Pfam" id="PF00324"/>
    </source>
</evidence>
<feature type="transmembrane region" description="Helical" evidence="5">
    <location>
        <begin position="109"/>
        <end position="128"/>
    </location>
</feature>
<dbReference type="InterPro" id="IPR050367">
    <property type="entry name" value="APC_superfamily"/>
</dbReference>